<protein>
    <submittedName>
        <fullName evidence="1">Uncharacterized protein</fullName>
    </submittedName>
</protein>
<accession>U9TMB8</accession>
<sequence>MFWRGLLEVTAFRIMMTSFFGERYVLAFYPWVTDSIMNCFINVSIFFIDPGILNFEPGSWVSESKFLCKFTFGERVLDTDHVAYRSGLTISLVLFQKMKISIPIRCKN</sequence>
<dbReference type="HOGENOM" id="CLU_2198348_0_0_1"/>
<name>U9TMB8_RHIID</name>
<dbReference type="EMBL" id="KI288208">
    <property type="protein sequence ID" value="ESA09339.1"/>
    <property type="molecule type" value="Genomic_DNA"/>
</dbReference>
<evidence type="ECO:0000313" key="1">
    <source>
        <dbReference type="EMBL" id="ESA09339.1"/>
    </source>
</evidence>
<proteinExistence type="predicted"/>
<reference evidence="1" key="1">
    <citation type="submission" date="2013-07" db="EMBL/GenBank/DDBJ databases">
        <title>The genome of an arbuscular mycorrhizal fungus provides insights into the evolution of the oldest plant symbiosis.</title>
        <authorList>
            <consortium name="DOE Joint Genome Institute"/>
            <person name="Tisserant E."/>
            <person name="Malbreil M."/>
            <person name="Kuo A."/>
            <person name="Kohler A."/>
            <person name="Symeonidi A."/>
            <person name="Balestrini R."/>
            <person name="Charron P."/>
            <person name="Duensing N."/>
            <person name="Frei-dit-Frey N."/>
            <person name="Gianinazzi-Pearson V."/>
            <person name="Gilbert B."/>
            <person name="Handa Y."/>
            <person name="Hijri M."/>
            <person name="Kaul R."/>
            <person name="Kawaguchi M."/>
            <person name="Krajinski F."/>
            <person name="Lammers P."/>
            <person name="Lapierre D."/>
            <person name="Masclaux F.G."/>
            <person name="Murat C."/>
            <person name="Morin E."/>
            <person name="Ndikumana S."/>
            <person name="Pagni M."/>
            <person name="Petitpierre D."/>
            <person name="Requena N."/>
            <person name="Rosikiewicz P."/>
            <person name="Riley R."/>
            <person name="Saito K."/>
            <person name="San Clemente H."/>
            <person name="Shapiro H."/>
            <person name="van Tuinen D."/>
            <person name="Becard G."/>
            <person name="Bonfante P."/>
            <person name="Paszkowski U."/>
            <person name="Shachar-Hill Y."/>
            <person name="Young J.P."/>
            <person name="Sanders I.R."/>
            <person name="Henrissat B."/>
            <person name="Rensing S.A."/>
            <person name="Grigoriev I.V."/>
            <person name="Corradi N."/>
            <person name="Roux C."/>
            <person name="Martin F."/>
        </authorList>
    </citation>
    <scope>NUCLEOTIDE SEQUENCE</scope>
    <source>
        <strain evidence="1">DAOM 197198</strain>
    </source>
</reference>
<gene>
    <name evidence="1" type="ORF">GLOINDRAFT_97854</name>
</gene>
<organism evidence="1">
    <name type="scientific">Rhizophagus irregularis (strain DAOM 181602 / DAOM 197198 / MUCL 43194)</name>
    <name type="common">Arbuscular mycorrhizal fungus</name>
    <name type="synonym">Glomus intraradices</name>
    <dbReference type="NCBI Taxonomy" id="747089"/>
    <lineage>
        <taxon>Eukaryota</taxon>
        <taxon>Fungi</taxon>
        <taxon>Fungi incertae sedis</taxon>
        <taxon>Mucoromycota</taxon>
        <taxon>Glomeromycotina</taxon>
        <taxon>Glomeromycetes</taxon>
        <taxon>Glomerales</taxon>
        <taxon>Glomeraceae</taxon>
        <taxon>Rhizophagus</taxon>
    </lineage>
</organism>
<dbReference type="AlphaFoldDB" id="U9TMB8"/>